<dbReference type="Proteomes" id="UP000229699">
    <property type="component" value="Unassembled WGS sequence"/>
</dbReference>
<feature type="transmembrane region" description="Helical" evidence="1">
    <location>
        <begin position="77"/>
        <end position="94"/>
    </location>
</feature>
<dbReference type="EMBL" id="PCTC01000029">
    <property type="protein sequence ID" value="PIP63634.1"/>
    <property type="molecule type" value="Genomic_DNA"/>
</dbReference>
<reference evidence="2 3" key="1">
    <citation type="submission" date="2017-09" db="EMBL/GenBank/DDBJ databases">
        <title>Depth-based differentiation of microbial function through sediment-hosted aquifers and enrichment of novel symbionts in the deep terrestrial subsurface.</title>
        <authorList>
            <person name="Probst A.J."/>
            <person name="Ladd B."/>
            <person name="Jarett J.K."/>
            <person name="Geller-Mcgrath D.E."/>
            <person name="Sieber C.M."/>
            <person name="Emerson J.B."/>
            <person name="Anantharaman K."/>
            <person name="Thomas B.C."/>
            <person name="Malmstrom R."/>
            <person name="Stieglmeier M."/>
            <person name="Klingl A."/>
            <person name="Woyke T."/>
            <person name="Ryan C.M."/>
            <person name="Banfield J.F."/>
        </authorList>
    </citation>
    <scope>NUCLEOTIDE SEQUENCE [LARGE SCALE GENOMIC DNA]</scope>
    <source>
        <strain evidence="2">CG22_combo_CG10-13_8_21_14_all_34_12</strain>
    </source>
</reference>
<keyword evidence="1" id="KW-0812">Transmembrane</keyword>
<keyword evidence="1" id="KW-0472">Membrane</keyword>
<keyword evidence="1" id="KW-1133">Transmembrane helix</keyword>
<proteinExistence type="predicted"/>
<evidence type="ECO:0000313" key="3">
    <source>
        <dbReference type="Proteomes" id="UP000229699"/>
    </source>
</evidence>
<sequence length="122" mass="14723">MKLEWSLNKIFRIIPLFGYSTIFLLSFYLTVISLLRIFTHRLYLEIIKIDVFVFLLYFSFSIFLLFLTLAIYKKKKWAYKISIILTVFSLYDLFSKTEYLILNLIILASGIILIIYRKDFYN</sequence>
<feature type="transmembrane region" description="Helical" evidence="1">
    <location>
        <begin position="51"/>
        <end position="72"/>
    </location>
</feature>
<name>A0A2H0C162_9BACT</name>
<dbReference type="AlphaFoldDB" id="A0A2H0C162"/>
<evidence type="ECO:0000256" key="1">
    <source>
        <dbReference type="SAM" id="Phobius"/>
    </source>
</evidence>
<organism evidence="2 3">
    <name type="scientific">Candidatus Roizmanbacteria bacterium CG22_combo_CG10-13_8_21_14_all_34_12</name>
    <dbReference type="NCBI Taxonomy" id="1974860"/>
    <lineage>
        <taxon>Bacteria</taxon>
        <taxon>Candidatus Roizmaniibacteriota</taxon>
    </lineage>
</organism>
<evidence type="ECO:0000313" key="2">
    <source>
        <dbReference type="EMBL" id="PIP63634.1"/>
    </source>
</evidence>
<feature type="transmembrane region" description="Helical" evidence="1">
    <location>
        <begin position="16"/>
        <end position="39"/>
    </location>
</feature>
<feature type="transmembrane region" description="Helical" evidence="1">
    <location>
        <begin position="100"/>
        <end position="116"/>
    </location>
</feature>
<comment type="caution">
    <text evidence="2">The sequence shown here is derived from an EMBL/GenBank/DDBJ whole genome shotgun (WGS) entry which is preliminary data.</text>
</comment>
<accession>A0A2H0C162</accession>
<protein>
    <submittedName>
        <fullName evidence="2">Uncharacterized protein</fullName>
    </submittedName>
</protein>
<gene>
    <name evidence="2" type="ORF">COW97_01425</name>
</gene>